<keyword evidence="1" id="KW-1133">Transmembrane helix</keyword>
<feature type="transmembrane region" description="Helical" evidence="1">
    <location>
        <begin position="12"/>
        <end position="36"/>
    </location>
</feature>
<dbReference type="AlphaFoldDB" id="A0A0A9C9B0"/>
<accession>A0A0A9C9B0</accession>
<sequence>MIASLHLDIMELYINVMHLMISFVVTSTLFSIYWLFCARDPVVPLAEAEHHE</sequence>
<evidence type="ECO:0000256" key="1">
    <source>
        <dbReference type="SAM" id="Phobius"/>
    </source>
</evidence>
<keyword evidence="1" id="KW-0812">Transmembrane</keyword>
<reference evidence="2" key="1">
    <citation type="submission" date="2014-09" db="EMBL/GenBank/DDBJ databases">
        <authorList>
            <person name="Magalhaes I.L.F."/>
            <person name="Oliveira U."/>
            <person name="Santos F.R."/>
            <person name="Vidigal T.H.D.A."/>
            <person name="Brescovit A.D."/>
            <person name="Santos A.J."/>
        </authorList>
    </citation>
    <scope>NUCLEOTIDE SEQUENCE</scope>
    <source>
        <tissue evidence="2">Shoot tissue taken approximately 20 cm above the soil surface</tissue>
    </source>
</reference>
<evidence type="ECO:0000313" key="2">
    <source>
        <dbReference type="EMBL" id="JAD72116.1"/>
    </source>
</evidence>
<reference evidence="2" key="2">
    <citation type="journal article" date="2015" name="Data Brief">
        <title>Shoot transcriptome of the giant reed, Arundo donax.</title>
        <authorList>
            <person name="Barrero R.A."/>
            <person name="Guerrero F.D."/>
            <person name="Moolhuijzen P."/>
            <person name="Goolsby J.A."/>
            <person name="Tidwell J."/>
            <person name="Bellgard S.E."/>
            <person name="Bellgard M.I."/>
        </authorList>
    </citation>
    <scope>NUCLEOTIDE SEQUENCE</scope>
    <source>
        <tissue evidence="2">Shoot tissue taken approximately 20 cm above the soil surface</tissue>
    </source>
</reference>
<proteinExistence type="predicted"/>
<name>A0A0A9C9B0_ARUDO</name>
<dbReference type="EMBL" id="GBRH01225779">
    <property type="protein sequence ID" value="JAD72116.1"/>
    <property type="molecule type" value="Transcribed_RNA"/>
</dbReference>
<organism evidence="2">
    <name type="scientific">Arundo donax</name>
    <name type="common">Giant reed</name>
    <name type="synonym">Donax arundinaceus</name>
    <dbReference type="NCBI Taxonomy" id="35708"/>
    <lineage>
        <taxon>Eukaryota</taxon>
        <taxon>Viridiplantae</taxon>
        <taxon>Streptophyta</taxon>
        <taxon>Embryophyta</taxon>
        <taxon>Tracheophyta</taxon>
        <taxon>Spermatophyta</taxon>
        <taxon>Magnoliopsida</taxon>
        <taxon>Liliopsida</taxon>
        <taxon>Poales</taxon>
        <taxon>Poaceae</taxon>
        <taxon>PACMAD clade</taxon>
        <taxon>Arundinoideae</taxon>
        <taxon>Arundineae</taxon>
        <taxon>Arundo</taxon>
    </lineage>
</organism>
<protein>
    <submittedName>
        <fullName evidence="2">Uncharacterized protein</fullName>
    </submittedName>
</protein>
<keyword evidence="1" id="KW-0472">Membrane</keyword>